<dbReference type="InterPro" id="IPR001164">
    <property type="entry name" value="ArfGAP_dom"/>
</dbReference>
<keyword evidence="5 10" id="KW-0863">Zinc-finger</keyword>
<dbReference type="InterPro" id="IPR001806">
    <property type="entry name" value="Small_GTPase"/>
</dbReference>
<dbReference type="Gene3D" id="3.40.50.300">
    <property type="entry name" value="P-loop containing nucleotide triphosphate hydrolases"/>
    <property type="match status" value="1"/>
</dbReference>
<keyword evidence="8" id="KW-0342">GTP-binding</keyword>
<dbReference type="PROSITE" id="PS51421">
    <property type="entry name" value="RAS"/>
    <property type="match status" value="1"/>
</dbReference>
<keyword evidence="12" id="KW-0472">Membrane</keyword>
<feature type="region of interest" description="Disordered" evidence="11">
    <location>
        <begin position="441"/>
        <end position="513"/>
    </location>
</feature>
<proteinExistence type="inferred from homology"/>
<feature type="region of interest" description="Disordered" evidence="11">
    <location>
        <begin position="972"/>
        <end position="1009"/>
    </location>
</feature>
<dbReference type="PANTHER" id="PTHR45819:SF5">
    <property type="entry name" value="CENTAURIN-GAMMA-1A"/>
    <property type="match status" value="1"/>
</dbReference>
<dbReference type="Pfam" id="PF00071">
    <property type="entry name" value="Ras"/>
    <property type="match status" value="1"/>
</dbReference>
<dbReference type="Gene3D" id="1.10.220.150">
    <property type="entry name" value="Arf GTPase activating protein"/>
    <property type="match status" value="1"/>
</dbReference>
<dbReference type="PROSITE" id="PS50003">
    <property type="entry name" value="PH_DOMAIN"/>
    <property type="match status" value="1"/>
</dbReference>
<feature type="compositionally biased region" description="Basic and acidic residues" evidence="11">
    <location>
        <begin position="372"/>
        <end position="384"/>
    </location>
</feature>
<dbReference type="InterPro" id="IPR011993">
    <property type="entry name" value="PH-like_dom_sf"/>
</dbReference>
<dbReference type="EMBL" id="NIVC01003603">
    <property type="protein sequence ID" value="PAA50597.1"/>
    <property type="molecule type" value="Genomic_DNA"/>
</dbReference>
<evidence type="ECO:0000313" key="16">
    <source>
        <dbReference type="Proteomes" id="UP000215902"/>
    </source>
</evidence>
<evidence type="ECO:0000256" key="5">
    <source>
        <dbReference type="ARBA" id="ARBA00022771"/>
    </source>
</evidence>
<dbReference type="Gene3D" id="1.25.40.20">
    <property type="entry name" value="Ankyrin repeat-containing domain"/>
    <property type="match status" value="1"/>
</dbReference>
<name>A0A267DPH1_9PLAT</name>
<dbReference type="AlphaFoldDB" id="A0A267DPH1"/>
<dbReference type="GO" id="GO:0005096">
    <property type="term" value="F:GTPase activator activity"/>
    <property type="evidence" value="ECO:0007669"/>
    <property type="project" value="UniProtKB-KW"/>
</dbReference>
<evidence type="ECO:0000256" key="6">
    <source>
        <dbReference type="ARBA" id="ARBA00022833"/>
    </source>
</evidence>
<dbReference type="FunFam" id="3.40.50.300:FF:000178">
    <property type="entry name" value="Arf-GAP with GTPase, ANK repeat and PH domain-containing protein 1"/>
    <property type="match status" value="1"/>
</dbReference>
<feature type="compositionally biased region" description="Polar residues" evidence="11">
    <location>
        <begin position="357"/>
        <end position="371"/>
    </location>
</feature>
<feature type="compositionally biased region" description="Low complexity" evidence="11">
    <location>
        <begin position="592"/>
        <end position="605"/>
    </location>
</feature>
<dbReference type="Proteomes" id="UP000215902">
    <property type="component" value="Unassembled WGS sequence"/>
</dbReference>
<feature type="transmembrane region" description="Helical" evidence="12">
    <location>
        <begin position="12"/>
        <end position="30"/>
    </location>
</feature>
<feature type="region of interest" description="Disordered" evidence="11">
    <location>
        <begin position="356"/>
        <end position="396"/>
    </location>
</feature>
<evidence type="ECO:0000313" key="15">
    <source>
        <dbReference type="EMBL" id="PAA50597.1"/>
    </source>
</evidence>
<feature type="compositionally biased region" description="Low complexity" evidence="11">
    <location>
        <begin position="993"/>
        <end position="1009"/>
    </location>
</feature>
<dbReference type="Gene3D" id="2.30.29.30">
    <property type="entry name" value="Pleckstrin-homology domain (PH domain)/Phosphotyrosine-binding domain (PTB)"/>
    <property type="match status" value="1"/>
</dbReference>
<sequence length="1009" mass="108826">MCVCSSSYYSSLIIKGIVLTFYVLLDYQYFLVKKIFFVTLFKMSHISPIYNASFAIKQEIQRFESVHPSIYAIYDLIESIPDKDLQDKIHNYVVCIEDAFVNSQEWTLNRGIPELRLGVLGTPQSGKSALVHRYLTGSYMLDDSPEGGRFKKEVLVPDVGSCLLLIRDEGGPPDSQFAAWCDACVFVFALDCAESLDAVYQYYGRMAQGRSLNDLPLLLVGTQDTISESRPRVIDEVRSLKAAHDLRKCPYFETCATYGHNVDRVFQEACQRMAACSTARRCQTPTTAAAVAGGSGRPSPSHHHQQQQQHRAPLGAYNLPPPGQGHASAGREYQHQVLLPASLAAHQYYEPAAHSLPVQQQASPQQLSSGKKTSDSTLWDHRPAAGDPGHNTSMASGQPAYYSSVAGSAAVITASASCNQPQQQPPLGMRGSRERASYAHGVSFVSSEQQQQQQPQQQPLQQQSSSGATPTQGRKSRRRSNLFSRKDEQQQQQQQQAMSAAMSAPTSTVGSGRAIPMKQGYLYKRSAGGALSRADWKKKYAALAETGQLTYYSSLHDYMADSHGKTIDLRLTTVKVPGQTRPTSNGLLLKTQLSQQQQQSAQSSQHPQRRRAKSSGRGGGGGGGGIGDSAKTPDDDCSVGSSSASGTPAALGPPGSGFEFTIVSLDNRTWQFEAPSQAERDDWVRSIEQGILRQLQLLGRDGNPVKNGAGASSASNTSPLSSASGATAAAATASAAASVQLLRDILGNNVCADCGRPDPDWASINLGVLLCIECSGVHRNLGTHLSRVRSLNLDDWPANNVLVMRAIGNRLANSVWEACLDPASGVYKPNADSPRELKEQFIRAKYERREFLPELPYPDCPIQQQLVDAIARSDTRQVILCLAVAGPAVNRAYSQQDPRAAVHIAATLGQLPYLQLLLWYGADPAVRDAEGRTGHFYAAAAGKPDCAEFLLLAGCPPTNLMSTSMATATNNTASTAAATNSSVSSSSRRRSSRTASPTSPTNATMEIGL</sequence>
<dbReference type="SUPFAM" id="SSF48403">
    <property type="entry name" value="Ankyrin repeat"/>
    <property type="match status" value="1"/>
</dbReference>
<feature type="region of interest" description="Disordered" evidence="11">
    <location>
        <begin position="417"/>
        <end position="436"/>
    </location>
</feature>
<feature type="domain" description="PH" evidence="13">
    <location>
        <begin position="515"/>
        <end position="692"/>
    </location>
</feature>
<keyword evidence="3" id="KW-0479">Metal-binding</keyword>
<dbReference type="PROSITE" id="PS50088">
    <property type="entry name" value="ANK_REPEAT"/>
    <property type="match status" value="1"/>
</dbReference>
<protein>
    <submittedName>
        <fullName evidence="15">Uncharacterized protein</fullName>
    </submittedName>
</protein>
<feature type="domain" description="Arf-GAP" evidence="14">
    <location>
        <begin position="736"/>
        <end position="859"/>
    </location>
</feature>
<dbReference type="STRING" id="282301.A0A267DPH1"/>
<dbReference type="SUPFAM" id="SSF57863">
    <property type="entry name" value="ArfGap/RecO-like zinc finger"/>
    <property type="match status" value="1"/>
</dbReference>
<keyword evidence="12" id="KW-0812">Transmembrane</keyword>
<feature type="compositionally biased region" description="Low complexity" evidence="11">
    <location>
        <begin position="490"/>
        <end position="504"/>
    </location>
</feature>
<dbReference type="Pfam" id="PF01412">
    <property type="entry name" value="ArfGap"/>
    <property type="match status" value="1"/>
</dbReference>
<dbReference type="PROSITE" id="PS50297">
    <property type="entry name" value="ANK_REP_REGION"/>
    <property type="match status" value="1"/>
</dbReference>
<evidence type="ECO:0000259" key="13">
    <source>
        <dbReference type="PROSITE" id="PS50003"/>
    </source>
</evidence>
<dbReference type="PANTHER" id="PTHR45819">
    <property type="entry name" value="CENTAURIN-GAMMA-1A"/>
    <property type="match status" value="1"/>
</dbReference>
<dbReference type="SMART" id="SM00233">
    <property type="entry name" value="PH"/>
    <property type="match status" value="1"/>
</dbReference>
<dbReference type="OrthoDB" id="6136903at2759"/>
<evidence type="ECO:0000256" key="3">
    <source>
        <dbReference type="ARBA" id="ARBA00022723"/>
    </source>
</evidence>
<feature type="compositionally biased region" description="Low complexity" evidence="11">
    <location>
        <begin position="446"/>
        <end position="466"/>
    </location>
</feature>
<keyword evidence="2" id="KW-0343">GTPase activation</keyword>
<evidence type="ECO:0000256" key="8">
    <source>
        <dbReference type="ARBA" id="ARBA00023134"/>
    </source>
</evidence>
<comment type="similarity">
    <text evidence="1">Belongs to the centaurin gamma-like family.</text>
</comment>
<evidence type="ECO:0000256" key="11">
    <source>
        <dbReference type="SAM" id="MobiDB-lite"/>
    </source>
</evidence>
<feature type="compositionally biased region" description="Low complexity" evidence="11">
    <location>
        <begin position="707"/>
        <end position="722"/>
    </location>
</feature>
<dbReference type="Pfam" id="PF13637">
    <property type="entry name" value="Ank_4"/>
    <property type="match status" value="1"/>
</dbReference>
<dbReference type="FunFam" id="1.10.220.150:FF:000001">
    <property type="entry name" value="Arf-GAP with GTPase, ANK repeat and PH domain-containing protein 1"/>
    <property type="match status" value="1"/>
</dbReference>
<accession>A0A267DPH1</accession>
<comment type="caution">
    <text evidence="15">The sequence shown here is derived from an EMBL/GenBank/DDBJ whole genome shotgun (WGS) entry which is preliminary data.</text>
</comment>
<evidence type="ECO:0000256" key="10">
    <source>
        <dbReference type="PROSITE-ProRule" id="PRU00288"/>
    </source>
</evidence>
<dbReference type="PROSITE" id="PS50115">
    <property type="entry name" value="ARFGAP"/>
    <property type="match status" value="1"/>
</dbReference>
<feature type="compositionally biased region" description="Gly residues" evidence="11">
    <location>
        <begin position="616"/>
        <end position="627"/>
    </location>
</feature>
<dbReference type="GO" id="GO:0005525">
    <property type="term" value="F:GTP binding"/>
    <property type="evidence" value="ECO:0007669"/>
    <property type="project" value="UniProtKB-KW"/>
</dbReference>
<feature type="region of interest" description="Disordered" evidence="11">
    <location>
        <begin position="592"/>
        <end position="654"/>
    </location>
</feature>
<dbReference type="InterPro" id="IPR036770">
    <property type="entry name" value="Ankyrin_rpt-contain_sf"/>
</dbReference>
<dbReference type="SMART" id="SM00173">
    <property type="entry name" value="RAS"/>
    <property type="match status" value="1"/>
</dbReference>
<evidence type="ECO:0000256" key="12">
    <source>
        <dbReference type="SAM" id="Phobius"/>
    </source>
</evidence>
<evidence type="ECO:0000259" key="14">
    <source>
        <dbReference type="PROSITE" id="PS50115"/>
    </source>
</evidence>
<keyword evidence="4" id="KW-0547">Nucleotide-binding</keyword>
<dbReference type="SUPFAM" id="SSF50729">
    <property type="entry name" value="PH domain-like"/>
    <property type="match status" value="1"/>
</dbReference>
<dbReference type="SUPFAM" id="SSF52540">
    <property type="entry name" value="P-loop containing nucleoside triphosphate hydrolases"/>
    <property type="match status" value="1"/>
</dbReference>
<dbReference type="InterPro" id="IPR038508">
    <property type="entry name" value="ArfGAP_dom_sf"/>
</dbReference>
<dbReference type="SMART" id="SM00105">
    <property type="entry name" value="ArfGap"/>
    <property type="match status" value="1"/>
</dbReference>
<feature type="repeat" description="ANK" evidence="9">
    <location>
        <begin position="897"/>
        <end position="929"/>
    </location>
</feature>
<dbReference type="PRINTS" id="PR00405">
    <property type="entry name" value="REVINTRACTNG"/>
</dbReference>
<keyword evidence="6" id="KW-0862">Zinc</keyword>
<keyword evidence="7 9" id="KW-0040">ANK repeat</keyword>
<dbReference type="InterPro" id="IPR051282">
    <property type="entry name" value="Arf-GAP_GTPase_ANK_PH"/>
</dbReference>
<feature type="region of interest" description="Disordered" evidence="11">
    <location>
        <begin position="703"/>
        <end position="722"/>
    </location>
</feature>
<feature type="region of interest" description="Disordered" evidence="11">
    <location>
        <begin position="288"/>
        <end position="331"/>
    </location>
</feature>
<dbReference type="GO" id="GO:0008270">
    <property type="term" value="F:zinc ion binding"/>
    <property type="evidence" value="ECO:0007669"/>
    <property type="project" value="UniProtKB-KW"/>
</dbReference>
<evidence type="ECO:0000256" key="1">
    <source>
        <dbReference type="ARBA" id="ARBA00005430"/>
    </source>
</evidence>
<feature type="compositionally biased region" description="Low complexity" evidence="11">
    <location>
        <begin position="972"/>
        <end position="986"/>
    </location>
</feature>
<reference evidence="15 16" key="1">
    <citation type="submission" date="2017-06" db="EMBL/GenBank/DDBJ databases">
        <title>A platform for efficient transgenesis in Macrostomum lignano, a flatworm model organism for stem cell research.</title>
        <authorList>
            <person name="Berezikov E."/>
        </authorList>
    </citation>
    <scope>NUCLEOTIDE SEQUENCE [LARGE SCALE GENOMIC DNA]</scope>
    <source>
        <strain evidence="15">DV1</strain>
        <tissue evidence="15">Whole organism</tissue>
    </source>
</reference>
<organism evidence="15 16">
    <name type="scientific">Macrostomum lignano</name>
    <dbReference type="NCBI Taxonomy" id="282301"/>
    <lineage>
        <taxon>Eukaryota</taxon>
        <taxon>Metazoa</taxon>
        <taxon>Spiralia</taxon>
        <taxon>Lophotrochozoa</taxon>
        <taxon>Platyhelminthes</taxon>
        <taxon>Rhabditophora</taxon>
        <taxon>Macrostomorpha</taxon>
        <taxon>Macrostomida</taxon>
        <taxon>Macrostomidae</taxon>
        <taxon>Macrostomum</taxon>
    </lineage>
</organism>
<keyword evidence="12" id="KW-1133">Transmembrane helix</keyword>
<dbReference type="GO" id="GO:0003924">
    <property type="term" value="F:GTPase activity"/>
    <property type="evidence" value="ECO:0007669"/>
    <property type="project" value="InterPro"/>
</dbReference>
<evidence type="ECO:0000256" key="7">
    <source>
        <dbReference type="ARBA" id="ARBA00023043"/>
    </source>
</evidence>
<evidence type="ECO:0000256" key="2">
    <source>
        <dbReference type="ARBA" id="ARBA00022468"/>
    </source>
</evidence>
<evidence type="ECO:0000256" key="4">
    <source>
        <dbReference type="ARBA" id="ARBA00022741"/>
    </source>
</evidence>
<gene>
    <name evidence="15" type="ORF">BOX15_Mlig009532g2</name>
</gene>
<dbReference type="InterPro" id="IPR027417">
    <property type="entry name" value="P-loop_NTPase"/>
</dbReference>
<evidence type="ECO:0000256" key="9">
    <source>
        <dbReference type="PROSITE-ProRule" id="PRU00023"/>
    </source>
</evidence>
<keyword evidence="16" id="KW-1185">Reference proteome</keyword>
<dbReference type="InterPro" id="IPR037278">
    <property type="entry name" value="ARFGAP/RecO"/>
</dbReference>
<dbReference type="InterPro" id="IPR001849">
    <property type="entry name" value="PH_domain"/>
</dbReference>
<dbReference type="InterPro" id="IPR002110">
    <property type="entry name" value="Ankyrin_rpt"/>
</dbReference>
<dbReference type="CDD" id="cd08836">
    <property type="entry name" value="ArfGap_AGAP"/>
    <property type="match status" value="1"/>
</dbReference>